<protein>
    <recommendedName>
        <fullName evidence="14">Sensory neuron membrane protein 1</fullName>
    </recommendedName>
</protein>
<evidence type="ECO:0000256" key="6">
    <source>
        <dbReference type="ARBA" id="ARBA00022725"/>
    </source>
</evidence>
<keyword evidence="11" id="KW-0325">Glycoprotein</keyword>
<accession>A0A7R9IB41</accession>
<sequence length="597" mass="67784">MKGRSGLEYRSGVQKVDFPPTFHANAVLRRIRGTIKEGHEWRVWKNKEIREWYTEPDITSAISRRRQAWFGYVQRKVAPWLLCEYRERVDIKKHEDGTISFQLQTTFFFNQEKSGDVSLDDVVTLVHIVILASATKVKQQYAFALKMMNPMVAEIFNSPDYIFLTGTARELLFDGVTVVNCTEPLSPTAEMLCDQLGGVLPETVRMTEPGIFKFSFYHHRNGTVKGRYRIDRGISDPRNLGRIVEYEGRKNVTAWSQPQCNMINGTDASIFPPFLTDSQIDVFFPEICRSLFLEFKNEGTYKDVAVRKYGNSPHTFEDSDVDESNKCFCSGKGRKRRCLKRGILDLNDCQGVPTIVSYPHFYMASPEYQTYAKGLSPSKEKHEAFLEIEPVSSAGCQANLSTLSITFLSRYHPIVSDPRCIKCSSGDHYEIRTWWCLLQKSGLLLHAANRIQLNIFMINIPELDLLRNVSEGLFPVMWMDEGIEVDDPNMVTLKKAFKFVNVLNTIKWLAIVVGVGVIGVALYLMKQNKNRGSYDNRVLPTLSTKTQGEINMAFEGSGKKSGVTTVQEVLRNEKGDIDSSTLERKSAKSAISKNGLN</sequence>
<dbReference type="EMBL" id="OE000032">
    <property type="protein sequence ID" value="CAD7452076.1"/>
    <property type="molecule type" value="Genomic_DNA"/>
</dbReference>
<dbReference type="GO" id="GO:0005737">
    <property type="term" value="C:cytoplasm"/>
    <property type="evidence" value="ECO:0007669"/>
    <property type="project" value="TreeGrafter"/>
</dbReference>
<dbReference type="GO" id="GO:0007608">
    <property type="term" value="P:sensory perception of smell"/>
    <property type="evidence" value="ECO:0007669"/>
    <property type="project" value="UniProtKB-KW"/>
</dbReference>
<evidence type="ECO:0000256" key="2">
    <source>
        <dbReference type="ARBA" id="ARBA00010532"/>
    </source>
</evidence>
<keyword evidence="6" id="KW-0552">Olfaction</keyword>
<comment type="similarity">
    <text evidence="2">Belongs to the CD36 family.</text>
</comment>
<comment type="subcellular location">
    <subcellularLocation>
        <location evidence="1">Cell membrane</location>
        <topology evidence="1">Multi-pass membrane protein</topology>
    </subcellularLocation>
</comment>
<dbReference type="PANTHER" id="PTHR11923">
    <property type="entry name" value="SCAVENGER RECEPTOR CLASS B TYPE-1 SR-B1"/>
    <property type="match status" value="1"/>
</dbReference>
<feature type="transmembrane region" description="Helical" evidence="12">
    <location>
        <begin position="508"/>
        <end position="525"/>
    </location>
</feature>
<keyword evidence="4" id="KW-0716">Sensory transduction</keyword>
<organism evidence="13">
    <name type="scientific">Timema tahoe</name>
    <dbReference type="NCBI Taxonomy" id="61484"/>
    <lineage>
        <taxon>Eukaryota</taxon>
        <taxon>Metazoa</taxon>
        <taxon>Ecdysozoa</taxon>
        <taxon>Arthropoda</taxon>
        <taxon>Hexapoda</taxon>
        <taxon>Insecta</taxon>
        <taxon>Pterygota</taxon>
        <taxon>Neoptera</taxon>
        <taxon>Polyneoptera</taxon>
        <taxon>Phasmatodea</taxon>
        <taxon>Timematodea</taxon>
        <taxon>Timematoidea</taxon>
        <taxon>Timematidae</taxon>
        <taxon>Timema</taxon>
    </lineage>
</organism>
<proteinExistence type="inferred from homology"/>
<keyword evidence="8 12" id="KW-0472">Membrane</keyword>
<evidence type="ECO:0000256" key="4">
    <source>
        <dbReference type="ARBA" id="ARBA00022606"/>
    </source>
</evidence>
<evidence type="ECO:0000313" key="13">
    <source>
        <dbReference type="EMBL" id="CAD7452076.1"/>
    </source>
</evidence>
<keyword evidence="10" id="KW-0675">Receptor</keyword>
<evidence type="ECO:0000256" key="1">
    <source>
        <dbReference type="ARBA" id="ARBA00004651"/>
    </source>
</evidence>
<evidence type="ECO:0000256" key="5">
    <source>
        <dbReference type="ARBA" id="ARBA00022692"/>
    </source>
</evidence>
<evidence type="ECO:0000256" key="3">
    <source>
        <dbReference type="ARBA" id="ARBA00022475"/>
    </source>
</evidence>
<name>A0A7R9IB41_9NEOP</name>
<dbReference type="PRINTS" id="PR01609">
    <property type="entry name" value="CD36FAMILY"/>
</dbReference>
<reference evidence="13" key="1">
    <citation type="submission" date="2020-11" db="EMBL/GenBank/DDBJ databases">
        <authorList>
            <person name="Tran Van P."/>
        </authorList>
    </citation>
    <scope>NUCLEOTIDE SEQUENCE</scope>
</reference>
<dbReference type="GO" id="GO:0005886">
    <property type="term" value="C:plasma membrane"/>
    <property type="evidence" value="ECO:0007669"/>
    <property type="project" value="UniProtKB-SubCell"/>
</dbReference>
<dbReference type="PANTHER" id="PTHR11923:SF69">
    <property type="entry name" value="SENSORY NEURON MEMBRANE PROTEIN 1"/>
    <property type="match status" value="1"/>
</dbReference>
<evidence type="ECO:0000256" key="9">
    <source>
        <dbReference type="ARBA" id="ARBA00023157"/>
    </source>
</evidence>
<evidence type="ECO:0000256" key="10">
    <source>
        <dbReference type="ARBA" id="ARBA00023170"/>
    </source>
</evidence>
<keyword evidence="5 12" id="KW-0812">Transmembrane</keyword>
<evidence type="ECO:0000256" key="8">
    <source>
        <dbReference type="ARBA" id="ARBA00023136"/>
    </source>
</evidence>
<dbReference type="Pfam" id="PF01130">
    <property type="entry name" value="CD36"/>
    <property type="match status" value="2"/>
</dbReference>
<keyword evidence="9" id="KW-1015">Disulfide bond</keyword>
<evidence type="ECO:0000256" key="12">
    <source>
        <dbReference type="SAM" id="Phobius"/>
    </source>
</evidence>
<dbReference type="InterPro" id="IPR002159">
    <property type="entry name" value="CD36_fam"/>
</dbReference>
<gene>
    <name evidence="13" type="ORF">TTEB3V08_LOCUS266</name>
</gene>
<evidence type="ECO:0000256" key="11">
    <source>
        <dbReference type="ARBA" id="ARBA00023180"/>
    </source>
</evidence>
<evidence type="ECO:0000256" key="7">
    <source>
        <dbReference type="ARBA" id="ARBA00022989"/>
    </source>
</evidence>
<keyword evidence="3" id="KW-1003">Cell membrane</keyword>
<dbReference type="GO" id="GO:0005044">
    <property type="term" value="F:scavenger receptor activity"/>
    <property type="evidence" value="ECO:0007669"/>
    <property type="project" value="TreeGrafter"/>
</dbReference>
<dbReference type="AlphaFoldDB" id="A0A7R9IB41"/>
<evidence type="ECO:0008006" key="14">
    <source>
        <dbReference type="Google" id="ProtNLM"/>
    </source>
</evidence>
<keyword evidence="7 12" id="KW-1133">Transmembrane helix</keyword>